<dbReference type="EMBL" id="BQKY01000005">
    <property type="protein sequence ID" value="GJN89870.1"/>
    <property type="molecule type" value="Genomic_DNA"/>
</dbReference>
<sequence length="514" mass="55579">MPDAGVAPEAKQSRTSSGAADAARQPGEDRFSFLPPEVLSDIFSYLAPDPPLPLSHRLLPYSRAARLATVDVVSVDQLRAFLATIRATPGLGGYVRSFCIGLSETTEAILALERPTLNELLAETLALLPAMRELQAVDWITASFVLSDNAETVCRNLESLRLSILLMQLNSLDFITYRLAVLGRYPRLRKLEVMVLPYDPASSTAIQVDLFPASDLSFPPLDMAPISQIEQLTTGGALCDQRIVNLLRAFRNLRDVRLYDSFASRHIAPALAALDTSSLRSLRLQRLVGIPPPVDLPPQPTDWSRFASVTFLGLSMPVCSDGLAAALPSFPNLEFLVFGPTSNPTAAQVRHILQHRPPSLGSLVLSHVTGEVGLPISSTTLPSIHSWLVALRAAADGTSSPSPIPPVFPLLDWRLPSWTAEFRPADVEALVPLAKAAGVALGGTVVSACLTSYVLEKQLALWVGEGDGEAPAEMDEGEREVLGRKEFWDALALRYKARLIGEDQAEGAIESMAR</sequence>
<evidence type="ECO:0000313" key="3">
    <source>
        <dbReference type="Proteomes" id="UP001342314"/>
    </source>
</evidence>
<gene>
    <name evidence="2" type="ORF">Rhopal_002859-T1</name>
</gene>
<evidence type="ECO:0000256" key="1">
    <source>
        <dbReference type="SAM" id="MobiDB-lite"/>
    </source>
</evidence>
<dbReference type="InterPro" id="IPR032675">
    <property type="entry name" value="LRR_dom_sf"/>
</dbReference>
<organism evidence="2 3">
    <name type="scientific">Rhodotorula paludigena</name>
    <dbReference type="NCBI Taxonomy" id="86838"/>
    <lineage>
        <taxon>Eukaryota</taxon>
        <taxon>Fungi</taxon>
        <taxon>Dikarya</taxon>
        <taxon>Basidiomycota</taxon>
        <taxon>Pucciniomycotina</taxon>
        <taxon>Microbotryomycetes</taxon>
        <taxon>Sporidiobolales</taxon>
        <taxon>Sporidiobolaceae</taxon>
        <taxon>Rhodotorula</taxon>
    </lineage>
</organism>
<keyword evidence="3" id="KW-1185">Reference proteome</keyword>
<dbReference type="SUPFAM" id="SSF52047">
    <property type="entry name" value="RNI-like"/>
    <property type="match status" value="1"/>
</dbReference>
<protein>
    <recommendedName>
        <fullName evidence="4">F-box domain-containing protein</fullName>
    </recommendedName>
</protein>
<dbReference type="Proteomes" id="UP001342314">
    <property type="component" value="Unassembled WGS sequence"/>
</dbReference>
<dbReference type="Gene3D" id="3.80.10.10">
    <property type="entry name" value="Ribonuclease Inhibitor"/>
    <property type="match status" value="1"/>
</dbReference>
<accession>A0AAV5GBF9</accession>
<dbReference type="AlphaFoldDB" id="A0AAV5GBF9"/>
<evidence type="ECO:0008006" key="4">
    <source>
        <dbReference type="Google" id="ProtNLM"/>
    </source>
</evidence>
<proteinExistence type="predicted"/>
<name>A0AAV5GBF9_9BASI</name>
<feature type="region of interest" description="Disordered" evidence="1">
    <location>
        <begin position="1"/>
        <end position="27"/>
    </location>
</feature>
<comment type="caution">
    <text evidence="2">The sequence shown here is derived from an EMBL/GenBank/DDBJ whole genome shotgun (WGS) entry which is preliminary data.</text>
</comment>
<reference evidence="2 3" key="1">
    <citation type="submission" date="2021-12" db="EMBL/GenBank/DDBJ databases">
        <title>High titer production of polyol ester of fatty acids by Rhodotorula paludigena BS15 towards product separation-free biomass refinery.</title>
        <authorList>
            <person name="Mano J."/>
            <person name="Ono H."/>
            <person name="Tanaka T."/>
            <person name="Naito K."/>
            <person name="Sushida H."/>
            <person name="Ike M."/>
            <person name="Tokuyasu K."/>
            <person name="Kitaoka M."/>
        </authorList>
    </citation>
    <scope>NUCLEOTIDE SEQUENCE [LARGE SCALE GENOMIC DNA]</scope>
    <source>
        <strain evidence="2 3">BS15</strain>
    </source>
</reference>
<evidence type="ECO:0000313" key="2">
    <source>
        <dbReference type="EMBL" id="GJN89870.1"/>
    </source>
</evidence>